<evidence type="ECO:0008006" key="4">
    <source>
        <dbReference type="Google" id="ProtNLM"/>
    </source>
</evidence>
<organism evidence="2 3">
    <name type="scientific">Roseinatronobacter alkalisoli</name>
    <dbReference type="NCBI Taxonomy" id="3028235"/>
    <lineage>
        <taxon>Bacteria</taxon>
        <taxon>Pseudomonadati</taxon>
        <taxon>Pseudomonadota</taxon>
        <taxon>Alphaproteobacteria</taxon>
        <taxon>Rhodobacterales</taxon>
        <taxon>Paracoccaceae</taxon>
        <taxon>Roseinatronobacter</taxon>
    </lineage>
</organism>
<feature type="compositionally biased region" description="Basic and acidic residues" evidence="1">
    <location>
        <begin position="109"/>
        <end position="119"/>
    </location>
</feature>
<protein>
    <recommendedName>
        <fullName evidence="4">DUF4177 domain-containing protein</fullName>
    </recommendedName>
</protein>
<accession>A0ABT5TDW5</accession>
<name>A0ABT5TDW5_9RHOB</name>
<evidence type="ECO:0000256" key="1">
    <source>
        <dbReference type="SAM" id="MobiDB-lite"/>
    </source>
</evidence>
<sequence length="130" mass="14707">MQSYEYLAVPAPLKGQKVKGLKTPAERYAHQLTVLLNDVAREGWEFWRADCLPSEERRGLTGTTIVQNNMLIFRRPSAEMLAEHPQVAETRPAEPMLNLQSGARPVHQTRREPQLRETAPRSSESGEADN</sequence>
<feature type="region of interest" description="Disordered" evidence="1">
    <location>
        <begin position="82"/>
        <end position="130"/>
    </location>
</feature>
<dbReference type="Proteomes" id="UP001431784">
    <property type="component" value="Unassembled WGS sequence"/>
</dbReference>
<dbReference type="EMBL" id="JAQZSM010000030">
    <property type="protein sequence ID" value="MDD7973313.1"/>
    <property type="molecule type" value="Genomic_DNA"/>
</dbReference>
<gene>
    <name evidence="2" type="ORF">PUT78_19760</name>
</gene>
<feature type="compositionally biased region" description="Polar residues" evidence="1">
    <location>
        <begin position="120"/>
        <end position="130"/>
    </location>
</feature>
<evidence type="ECO:0000313" key="2">
    <source>
        <dbReference type="EMBL" id="MDD7973313.1"/>
    </source>
</evidence>
<dbReference type="RefSeq" id="WP_274353983.1">
    <property type="nucleotide sequence ID" value="NZ_JAQZSM010000030.1"/>
</dbReference>
<comment type="caution">
    <text evidence="2">The sequence shown here is derived from an EMBL/GenBank/DDBJ whole genome shotgun (WGS) entry which is preliminary data.</text>
</comment>
<reference evidence="2" key="1">
    <citation type="submission" date="2023-02" db="EMBL/GenBank/DDBJ databases">
        <title>Description of Roseinatronobacter alkalisoli sp. nov., an alkaliphilic bacerium isolated from soda soil.</title>
        <authorList>
            <person name="Wei W."/>
        </authorList>
    </citation>
    <scope>NUCLEOTIDE SEQUENCE</scope>
    <source>
        <strain evidence="2">HJB301</strain>
    </source>
</reference>
<proteinExistence type="predicted"/>
<evidence type="ECO:0000313" key="3">
    <source>
        <dbReference type="Proteomes" id="UP001431784"/>
    </source>
</evidence>
<keyword evidence="3" id="KW-1185">Reference proteome</keyword>